<accession>A0ABT0S1Q0</accession>
<name>A0ABT0S1Q0_9SPHN</name>
<keyword evidence="1 2" id="KW-0238">DNA-binding</keyword>
<dbReference type="InterPro" id="IPR036388">
    <property type="entry name" value="WH-like_DNA-bd_sf"/>
</dbReference>
<reference evidence="4" key="1">
    <citation type="submission" date="2022-05" db="EMBL/GenBank/DDBJ databases">
        <authorList>
            <person name="Jo J.-H."/>
            <person name="Im W.-T."/>
        </authorList>
    </citation>
    <scope>NUCLEOTIDE SEQUENCE</scope>
    <source>
        <strain evidence="4">SE220</strain>
    </source>
</reference>
<dbReference type="RefSeq" id="WP_249831244.1">
    <property type="nucleotide sequence ID" value="NZ_JAMGBE010000002.1"/>
</dbReference>
<dbReference type="Gene3D" id="1.25.40.10">
    <property type="entry name" value="Tetratricopeptide repeat domain"/>
    <property type="match status" value="1"/>
</dbReference>
<protein>
    <submittedName>
        <fullName evidence="4">Winged helix-turn-helix domain-containing protein</fullName>
    </submittedName>
</protein>
<dbReference type="Proteomes" id="UP001165342">
    <property type="component" value="Unassembled WGS sequence"/>
</dbReference>
<proteinExistence type="predicted"/>
<dbReference type="SMART" id="SM00862">
    <property type="entry name" value="Trans_reg_C"/>
    <property type="match status" value="1"/>
</dbReference>
<keyword evidence="5" id="KW-1185">Reference proteome</keyword>
<organism evidence="4 5">
    <name type="scientific">Sphingomonas hankyongi</name>
    <dbReference type="NCBI Taxonomy" id="2908209"/>
    <lineage>
        <taxon>Bacteria</taxon>
        <taxon>Pseudomonadati</taxon>
        <taxon>Pseudomonadota</taxon>
        <taxon>Alphaproteobacteria</taxon>
        <taxon>Sphingomonadales</taxon>
        <taxon>Sphingomonadaceae</taxon>
        <taxon>Sphingomonas</taxon>
    </lineage>
</organism>
<sequence length="618" mass="67977">MLKLADLAMREDFSLGALFVSPARRLVRGPAGEIHVEPLTMQVFVVLADAAGQVVTRNHLYDECWGGVHVGDYSLNRVITMVRRIAAKVGPGAFTIESIPRTGYRLVVHEEINECSSGLIAESQKRVITAATLSAVLALTGLYCFLMDRWPKEPTVAFAAADPRSLALARSIGIAATEKATEFDTDFRLLDEADHDRHSADFVLRVREGVLAGDPTVDLTLISNVDKSVLWNWSARQSQDGAGPVQRAAETRGAMVVVCAAETRANGRALADEMTVKLYLDACAKFESWSGAELKLLVAAFQRVTEQAPKLRGAWAKLLISKSEAIEGYPPVDLKESLRKDIRSALAHGIDIPEIYGARAALLPPNARFERIALSDAALARYPRNIGYLMGRSWMLRQVGRMDEAATAAQNAAELYPRSSAASTEYVNSLIQSGRVDAARTVLAKAERISPDAPNLIGARWRLEMRYGDAKRALAMARSGDWVVDKPMISFLDAKANPTKENIDRAVAELTAQYRADPLEPGLLAQALGEFGRPNDVIQLLLNYPYGSESGDGAEMLFRPSLREVRRDRRFMQIAQNFGVADYWRRSGTLPDFCFEPGLPYDCKEELAKVSPRRAKAL</sequence>
<dbReference type="Pfam" id="PF00486">
    <property type="entry name" value="Trans_reg_C"/>
    <property type="match status" value="1"/>
</dbReference>
<dbReference type="InterPro" id="IPR011990">
    <property type="entry name" value="TPR-like_helical_dom_sf"/>
</dbReference>
<dbReference type="CDD" id="cd00383">
    <property type="entry name" value="trans_reg_C"/>
    <property type="match status" value="1"/>
</dbReference>
<dbReference type="Pfam" id="PF14559">
    <property type="entry name" value="TPR_19"/>
    <property type="match status" value="1"/>
</dbReference>
<dbReference type="EMBL" id="JAMGBE010000002">
    <property type="protein sequence ID" value="MCL6729772.1"/>
    <property type="molecule type" value="Genomic_DNA"/>
</dbReference>
<evidence type="ECO:0000313" key="5">
    <source>
        <dbReference type="Proteomes" id="UP001165342"/>
    </source>
</evidence>
<feature type="domain" description="OmpR/PhoB-type" evidence="3">
    <location>
        <begin position="10"/>
        <end position="108"/>
    </location>
</feature>
<dbReference type="InterPro" id="IPR016032">
    <property type="entry name" value="Sig_transdc_resp-reg_C-effctor"/>
</dbReference>
<dbReference type="PROSITE" id="PS51755">
    <property type="entry name" value="OMPR_PHOB"/>
    <property type="match status" value="1"/>
</dbReference>
<dbReference type="InterPro" id="IPR001867">
    <property type="entry name" value="OmpR/PhoB-type_DNA-bd"/>
</dbReference>
<evidence type="ECO:0000256" key="2">
    <source>
        <dbReference type="PROSITE-ProRule" id="PRU01091"/>
    </source>
</evidence>
<dbReference type="SUPFAM" id="SSF48452">
    <property type="entry name" value="TPR-like"/>
    <property type="match status" value="1"/>
</dbReference>
<dbReference type="Gene3D" id="1.10.10.10">
    <property type="entry name" value="Winged helix-like DNA-binding domain superfamily/Winged helix DNA-binding domain"/>
    <property type="match status" value="1"/>
</dbReference>
<feature type="DNA-binding region" description="OmpR/PhoB-type" evidence="2">
    <location>
        <begin position="10"/>
        <end position="108"/>
    </location>
</feature>
<evidence type="ECO:0000259" key="3">
    <source>
        <dbReference type="PROSITE" id="PS51755"/>
    </source>
</evidence>
<gene>
    <name evidence="4" type="ORF">LZ538_06845</name>
</gene>
<evidence type="ECO:0000313" key="4">
    <source>
        <dbReference type="EMBL" id="MCL6729772.1"/>
    </source>
</evidence>
<dbReference type="SUPFAM" id="SSF46894">
    <property type="entry name" value="C-terminal effector domain of the bipartite response regulators"/>
    <property type="match status" value="1"/>
</dbReference>
<comment type="caution">
    <text evidence="4">The sequence shown here is derived from an EMBL/GenBank/DDBJ whole genome shotgun (WGS) entry which is preliminary data.</text>
</comment>
<evidence type="ECO:0000256" key="1">
    <source>
        <dbReference type="ARBA" id="ARBA00023125"/>
    </source>
</evidence>